<comment type="caution">
    <text evidence="3">The sequence shown here is derived from an EMBL/GenBank/DDBJ whole genome shotgun (WGS) entry which is preliminary data.</text>
</comment>
<sequence>MKGWQLFLFISINLETKIAASWMIHTTDTPIFILTTCLALRSFLYVVVLFSFRLLERTFLSTRHGLFLSLNGLDLGLDTYDHTTTTITEGRARSRREGAGKNGREKREIQKE</sequence>
<accession>A0AAE0IT48</accession>
<name>A0AAE0IT48_9PEZI</name>
<feature type="region of interest" description="Disordered" evidence="1">
    <location>
        <begin position="88"/>
        <end position="112"/>
    </location>
</feature>
<feature type="transmembrane region" description="Helical" evidence="2">
    <location>
        <begin position="31"/>
        <end position="55"/>
    </location>
</feature>
<dbReference type="EMBL" id="JAUEDM010000001">
    <property type="protein sequence ID" value="KAK3330793.1"/>
    <property type="molecule type" value="Genomic_DNA"/>
</dbReference>
<feature type="compositionally biased region" description="Basic and acidic residues" evidence="1">
    <location>
        <begin position="90"/>
        <end position="112"/>
    </location>
</feature>
<keyword evidence="4" id="KW-1185">Reference proteome</keyword>
<keyword evidence="2" id="KW-1133">Transmembrane helix</keyword>
<proteinExistence type="predicted"/>
<gene>
    <name evidence="3" type="ORF">B0H66DRAFT_544897</name>
</gene>
<reference evidence="3" key="1">
    <citation type="journal article" date="2023" name="Mol. Phylogenet. Evol.">
        <title>Genome-scale phylogeny and comparative genomics of the fungal order Sordariales.</title>
        <authorList>
            <person name="Hensen N."/>
            <person name="Bonometti L."/>
            <person name="Westerberg I."/>
            <person name="Brannstrom I.O."/>
            <person name="Guillou S."/>
            <person name="Cros-Aarteil S."/>
            <person name="Calhoun S."/>
            <person name="Haridas S."/>
            <person name="Kuo A."/>
            <person name="Mondo S."/>
            <person name="Pangilinan J."/>
            <person name="Riley R."/>
            <person name="LaButti K."/>
            <person name="Andreopoulos B."/>
            <person name="Lipzen A."/>
            <person name="Chen C."/>
            <person name="Yan M."/>
            <person name="Daum C."/>
            <person name="Ng V."/>
            <person name="Clum A."/>
            <person name="Steindorff A."/>
            <person name="Ohm R.A."/>
            <person name="Martin F."/>
            <person name="Silar P."/>
            <person name="Natvig D.O."/>
            <person name="Lalanne C."/>
            <person name="Gautier V."/>
            <person name="Ament-Velasquez S.L."/>
            <person name="Kruys A."/>
            <person name="Hutchinson M.I."/>
            <person name="Powell A.J."/>
            <person name="Barry K."/>
            <person name="Miller A.N."/>
            <person name="Grigoriev I.V."/>
            <person name="Debuchy R."/>
            <person name="Gladieux P."/>
            <person name="Hiltunen Thoren M."/>
            <person name="Johannesson H."/>
        </authorList>
    </citation>
    <scope>NUCLEOTIDE SEQUENCE</scope>
    <source>
        <strain evidence="3">CBS 118394</strain>
    </source>
</reference>
<reference evidence="3" key="2">
    <citation type="submission" date="2023-06" db="EMBL/GenBank/DDBJ databases">
        <authorList>
            <consortium name="Lawrence Berkeley National Laboratory"/>
            <person name="Haridas S."/>
            <person name="Hensen N."/>
            <person name="Bonometti L."/>
            <person name="Westerberg I."/>
            <person name="Brannstrom I.O."/>
            <person name="Guillou S."/>
            <person name="Cros-Aarteil S."/>
            <person name="Calhoun S."/>
            <person name="Kuo A."/>
            <person name="Mondo S."/>
            <person name="Pangilinan J."/>
            <person name="Riley R."/>
            <person name="Labutti K."/>
            <person name="Andreopoulos B."/>
            <person name="Lipzen A."/>
            <person name="Chen C."/>
            <person name="Yanf M."/>
            <person name="Daum C."/>
            <person name="Ng V."/>
            <person name="Clum A."/>
            <person name="Steindorff A."/>
            <person name="Ohm R."/>
            <person name="Martin F."/>
            <person name="Silar P."/>
            <person name="Natvig D."/>
            <person name="Lalanne C."/>
            <person name="Gautier V."/>
            <person name="Ament-Velasquez S.L."/>
            <person name="Kruys A."/>
            <person name="Hutchinson M.I."/>
            <person name="Powell A.J."/>
            <person name="Barry K."/>
            <person name="Miller A.N."/>
            <person name="Grigoriev I.V."/>
            <person name="Debuchy R."/>
            <person name="Gladieux P."/>
            <person name="Thoren M.H."/>
            <person name="Johannesson H."/>
        </authorList>
    </citation>
    <scope>NUCLEOTIDE SEQUENCE</scope>
    <source>
        <strain evidence="3">CBS 118394</strain>
    </source>
</reference>
<keyword evidence="2" id="KW-0812">Transmembrane</keyword>
<evidence type="ECO:0000256" key="2">
    <source>
        <dbReference type="SAM" id="Phobius"/>
    </source>
</evidence>
<dbReference type="AlphaFoldDB" id="A0AAE0IT48"/>
<keyword evidence="2" id="KW-0472">Membrane</keyword>
<organism evidence="3 4">
    <name type="scientific">Apodospora peruviana</name>
    <dbReference type="NCBI Taxonomy" id="516989"/>
    <lineage>
        <taxon>Eukaryota</taxon>
        <taxon>Fungi</taxon>
        <taxon>Dikarya</taxon>
        <taxon>Ascomycota</taxon>
        <taxon>Pezizomycotina</taxon>
        <taxon>Sordariomycetes</taxon>
        <taxon>Sordariomycetidae</taxon>
        <taxon>Sordariales</taxon>
        <taxon>Lasiosphaeriaceae</taxon>
        <taxon>Apodospora</taxon>
    </lineage>
</organism>
<evidence type="ECO:0000313" key="3">
    <source>
        <dbReference type="EMBL" id="KAK3330793.1"/>
    </source>
</evidence>
<evidence type="ECO:0000313" key="4">
    <source>
        <dbReference type="Proteomes" id="UP001283341"/>
    </source>
</evidence>
<dbReference type="Proteomes" id="UP001283341">
    <property type="component" value="Unassembled WGS sequence"/>
</dbReference>
<evidence type="ECO:0000256" key="1">
    <source>
        <dbReference type="SAM" id="MobiDB-lite"/>
    </source>
</evidence>
<protein>
    <submittedName>
        <fullName evidence="3">Uncharacterized protein</fullName>
    </submittedName>
</protein>